<evidence type="ECO:0000313" key="2">
    <source>
        <dbReference type="EMBL" id="JAS33650.1"/>
    </source>
</evidence>
<organism evidence="2">
    <name type="scientific">Clastoptera arizonana</name>
    <name type="common">Arizona spittle bug</name>
    <dbReference type="NCBI Taxonomy" id="38151"/>
    <lineage>
        <taxon>Eukaryota</taxon>
        <taxon>Metazoa</taxon>
        <taxon>Ecdysozoa</taxon>
        <taxon>Arthropoda</taxon>
        <taxon>Hexapoda</taxon>
        <taxon>Insecta</taxon>
        <taxon>Pterygota</taxon>
        <taxon>Neoptera</taxon>
        <taxon>Paraneoptera</taxon>
        <taxon>Hemiptera</taxon>
        <taxon>Auchenorrhyncha</taxon>
        <taxon>Cercopoidea</taxon>
        <taxon>Clastopteridae</taxon>
        <taxon>Clastoptera</taxon>
    </lineage>
</organism>
<accession>A0A1B6E6T9</accession>
<gene>
    <name evidence="2" type="ORF">g.14863</name>
</gene>
<keyword evidence="1" id="KW-0812">Transmembrane</keyword>
<name>A0A1B6E6T9_9HEMI</name>
<sequence>MWLSLSYVLIYECVYIFILNLLLKIPLLNDHYYSLCVNGHKIPRCSLSLIQCNEVPYFICGQCGVLAHSLSVEECGKICVFCNGILKVDEEVVRLSNDEEFKT</sequence>
<reference evidence="2" key="1">
    <citation type="submission" date="2015-12" db="EMBL/GenBank/DDBJ databases">
        <title>De novo transcriptome assembly of four potential Pierce s Disease insect vectors from Arizona vineyards.</title>
        <authorList>
            <person name="Tassone E.E."/>
        </authorList>
    </citation>
    <scope>NUCLEOTIDE SEQUENCE</scope>
</reference>
<keyword evidence="1" id="KW-1133">Transmembrane helix</keyword>
<proteinExistence type="predicted"/>
<evidence type="ECO:0000256" key="1">
    <source>
        <dbReference type="SAM" id="Phobius"/>
    </source>
</evidence>
<keyword evidence="1" id="KW-0472">Membrane</keyword>
<dbReference type="EMBL" id="GEDC01003648">
    <property type="protein sequence ID" value="JAS33650.1"/>
    <property type="molecule type" value="Transcribed_RNA"/>
</dbReference>
<dbReference type="AlphaFoldDB" id="A0A1B6E6T9"/>
<protein>
    <submittedName>
        <fullName evidence="2">Uncharacterized protein</fullName>
    </submittedName>
</protein>
<feature type="transmembrane region" description="Helical" evidence="1">
    <location>
        <begin position="6"/>
        <end position="23"/>
    </location>
</feature>